<gene>
    <name evidence="3" type="ORF">G3R41_04330</name>
    <name evidence="2" type="ORF">GCU67_04330</name>
</gene>
<dbReference type="RefSeq" id="WP_163609858.1">
    <property type="nucleotide sequence ID" value="NZ_JAAGWB010000013.1"/>
</dbReference>
<reference evidence="2 4" key="1">
    <citation type="submission" date="2020-01" db="EMBL/GenBank/DDBJ databases">
        <title>the WGS Modestobacter muralis CPCC 204518.</title>
        <authorList>
            <person name="Jiang Z."/>
        </authorList>
    </citation>
    <scope>NUCLEOTIDE SEQUENCE [LARGE SCALE GENOMIC DNA]</scope>
    <source>
        <strain evidence="2 4">DSM 100205</strain>
    </source>
</reference>
<protein>
    <submittedName>
        <fullName evidence="2">Uncharacterized protein</fullName>
    </submittedName>
</protein>
<keyword evidence="1" id="KW-0732">Signal</keyword>
<dbReference type="Proteomes" id="UP000471152">
    <property type="component" value="Unassembled WGS sequence"/>
</dbReference>
<evidence type="ECO:0000313" key="5">
    <source>
        <dbReference type="Proteomes" id="UP000471152"/>
    </source>
</evidence>
<dbReference type="Proteomes" id="UP000468828">
    <property type="component" value="Unassembled WGS sequence"/>
</dbReference>
<feature type="chain" id="PRO_5036186047" evidence="1">
    <location>
        <begin position="30"/>
        <end position="109"/>
    </location>
</feature>
<keyword evidence="4" id="KW-1185">Reference proteome</keyword>
<organism evidence="2 4">
    <name type="scientific">Modestobacter muralis</name>
    <dbReference type="NCBI Taxonomy" id="1608614"/>
    <lineage>
        <taxon>Bacteria</taxon>
        <taxon>Bacillati</taxon>
        <taxon>Actinomycetota</taxon>
        <taxon>Actinomycetes</taxon>
        <taxon>Geodermatophilales</taxon>
        <taxon>Geodermatophilaceae</taxon>
        <taxon>Modestobacter</taxon>
    </lineage>
</organism>
<feature type="signal peptide" evidence="1">
    <location>
        <begin position="1"/>
        <end position="29"/>
    </location>
</feature>
<evidence type="ECO:0000313" key="4">
    <source>
        <dbReference type="Proteomes" id="UP000468828"/>
    </source>
</evidence>
<comment type="caution">
    <text evidence="2">The sequence shown here is derived from an EMBL/GenBank/DDBJ whole genome shotgun (WGS) entry which is preliminary data.</text>
</comment>
<dbReference type="EMBL" id="JAAGWB010000013">
    <property type="protein sequence ID" value="NEN50173.1"/>
    <property type="molecule type" value="Genomic_DNA"/>
</dbReference>
<reference evidence="3 5" key="2">
    <citation type="submission" date="2020-02" db="EMBL/GenBank/DDBJ databases">
        <title>The WGS of Modestobacter muralis DSM 100205.</title>
        <authorList>
            <person name="Jiang Z."/>
        </authorList>
    </citation>
    <scope>NUCLEOTIDE SEQUENCE [LARGE SCALE GENOMIC DNA]</scope>
    <source>
        <strain evidence="3 5">DSM 100205</strain>
    </source>
</reference>
<proteinExistence type="predicted"/>
<accession>A0A6P0ERI0</accession>
<name>A0A6P0ERI0_9ACTN</name>
<dbReference type="EMBL" id="JAAGWH010000013">
    <property type="protein sequence ID" value="NEK93406.1"/>
    <property type="molecule type" value="Genomic_DNA"/>
</dbReference>
<evidence type="ECO:0000313" key="2">
    <source>
        <dbReference type="EMBL" id="NEK93406.1"/>
    </source>
</evidence>
<evidence type="ECO:0000313" key="3">
    <source>
        <dbReference type="EMBL" id="NEN50173.1"/>
    </source>
</evidence>
<evidence type="ECO:0000256" key="1">
    <source>
        <dbReference type="SAM" id="SignalP"/>
    </source>
</evidence>
<sequence>MSTPHRYATRPLAGAAAGLFLLLPLTACSSENVSCSGSQCTATLSGSGAEASFFGTDLAFAGTQDGRATVSVGGVSYSCGQGESITAGPLSLTCTTVTDDSLQITAALS</sequence>
<dbReference type="AlphaFoldDB" id="A0A6P0ERI0"/>